<sequence>MRQADARAQERLRLAMQSVATRGLPSLRLPPDHHYIEGVGYVIGDFTCRFNARSTYLRCAVNPFGPCQDCSHYQPRQER</sequence>
<dbReference type="KEGG" id="tsin:OXH18_01590"/>
<proteinExistence type="predicted"/>
<name>A0A9E8ZF80_9CYAN</name>
<evidence type="ECO:0000313" key="2">
    <source>
        <dbReference type="Proteomes" id="UP001163152"/>
    </source>
</evidence>
<dbReference type="InterPro" id="IPR045589">
    <property type="entry name" value="DUF6464"/>
</dbReference>
<keyword evidence="2" id="KW-1185">Reference proteome</keyword>
<dbReference type="EMBL" id="CP113797">
    <property type="protein sequence ID" value="WAL60717.1"/>
    <property type="molecule type" value="Genomic_DNA"/>
</dbReference>
<dbReference type="AlphaFoldDB" id="A0A9E8ZF80"/>
<dbReference type="Proteomes" id="UP001163152">
    <property type="component" value="Chromosome"/>
</dbReference>
<reference evidence="1" key="1">
    <citation type="submission" date="2022-12" db="EMBL/GenBank/DDBJ databases">
        <title>Polyphasic identification of a Novel Hot-Spring Cyanobacterium Ocullathermofonsia sinensis gen nov. sp. nov. and Genomic Insights on its Adaptations to the Thermal Habitat.</title>
        <authorList>
            <person name="Daroch M."/>
            <person name="Tang J."/>
            <person name="Jiang Y."/>
        </authorList>
    </citation>
    <scope>NUCLEOTIDE SEQUENCE</scope>
    <source>
        <strain evidence="1">PKUAC-SCTA174</strain>
    </source>
</reference>
<gene>
    <name evidence="1" type="ORF">OXH18_01590</name>
</gene>
<protein>
    <submittedName>
        <fullName evidence="1">DUF6464 family protein</fullName>
    </submittedName>
</protein>
<dbReference type="Pfam" id="PF20065">
    <property type="entry name" value="DUF6464"/>
    <property type="match status" value="1"/>
</dbReference>
<organism evidence="1 2">
    <name type="scientific">Thermocoleostomius sinensis A174</name>
    <dbReference type="NCBI Taxonomy" id="2016057"/>
    <lineage>
        <taxon>Bacteria</taxon>
        <taxon>Bacillati</taxon>
        <taxon>Cyanobacteriota</taxon>
        <taxon>Cyanophyceae</taxon>
        <taxon>Oculatellales</taxon>
        <taxon>Oculatellaceae</taxon>
        <taxon>Thermocoleostomius</taxon>
    </lineage>
</organism>
<accession>A0A9E8ZF80</accession>
<dbReference type="RefSeq" id="WP_268610677.1">
    <property type="nucleotide sequence ID" value="NZ_CP113797.1"/>
</dbReference>
<evidence type="ECO:0000313" key="1">
    <source>
        <dbReference type="EMBL" id="WAL60717.1"/>
    </source>
</evidence>